<dbReference type="Proteomes" id="UP000007838">
    <property type="component" value="Chromosome"/>
</dbReference>
<dbReference type="HOGENOM" id="CLU_2023089_0_0_6"/>
<dbReference type="KEGG" id="eec:EcWSU1_01943"/>
<feature type="signal peptide" evidence="1">
    <location>
        <begin position="1"/>
        <end position="21"/>
    </location>
</feature>
<gene>
    <name evidence="2" type="ORF">EcWSU1_01943</name>
</gene>
<organism evidence="2 3">
    <name type="scientific">Enterobacter ludwigii</name>
    <dbReference type="NCBI Taxonomy" id="299767"/>
    <lineage>
        <taxon>Bacteria</taxon>
        <taxon>Pseudomonadati</taxon>
        <taxon>Pseudomonadota</taxon>
        <taxon>Gammaproteobacteria</taxon>
        <taxon>Enterobacterales</taxon>
        <taxon>Enterobacteriaceae</taxon>
        <taxon>Enterobacter</taxon>
        <taxon>Enterobacter cloacae complex</taxon>
    </lineage>
</organism>
<proteinExistence type="predicted"/>
<feature type="chain" id="PRO_5003511346" description="Lipoprotein" evidence="1">
    <location>
        <begin position="22"/>
        <end position="122"/>
    </location>
</feature>
<sequence length="122" mass="14140">MHKIRTLSLICCFGLTGCVVADMDSSHYDYVPYIQTIQNPRTPGHTNVQQRREDLYACGVDRKYSLNSWDENFSRNRLLPGETIEQQDPRIKKIEDCMKSKGYVLWDYSQCGPRKKPSGMCN</sequence>
<dbReference type="EMBL" id="CP002886">
    <property type="protein sequence ID" value="AEW73381.1"/>
    <property type="molecule type" value="Genomic_DNA"/>
</dbReference>
<evidence type="ECO:0000313" key="3">
    <source>
        <dbReference type="Proteomes" id="UP000007838"/>
    </source>
</evidence>
<reference evidence="2 3" key="1">
    <citation type="journal article" date="2011" name="Stand. Genomic Sci.">
        <title>Complete genome of the onion pathogen Enterobacter cloacae EcWSU1.</title>
        <authorList>
            <person name="Humann J.L."/>
            <person name="Wildung M."/>
            <person name="Cheng C.H."/>
            <person name="Lee T."/>
            <person name="Stewart J.E."/>
            <person name="Drew J.C."/>
            <person name="Triplett E.W."/>
            <person name="Main D."/>
            <person name="Schroeder B.K."/>
        </authorList>
    </citation>
    <scope>NUCLEOTIDE SEQUENCE [LARGE SCALE GENOMIC DNA]</scope>
    <source>
        <strain evidence="2 3">EcWSU1</strain>
    </source>
</reference>
<evidence type="ECO:0000313" key="2">
    <source>
        <dbReference type="EMBL" id="AEW73381.1"/>
    </source>
</evidence>
<dbReference type="AlphaFoldDB" id="G8LMA8"/>
<accession>G8LMA8</accession>
<dbReference type="eggNOG" id="ENOG50331GT">
    <property type="taxonomic scope" value="Bacteria"/>
</dbReference>
<evidence type="ECO:0008006" key="4">
    <source>
        <dbReference type="Google" id="ProtNLM"/>
    </source>
</evidence>
<dbReference type="PROSITE" id="PS51257">
    <property type="entry name" value="PROKAR_LIPOPROTEIN"/>
    <property type="match status" value="1"/>
</dbReference>
<protein>
    <recommendedName>
        <fullName evidence="4">Lipoprotein</fullName>
    </recommendedName>
</protein>
<evidence type="ECO:0000256" key="1">
    <source>
        <dbReference type="SAM" id="SignalP"/>
    </source>
</evidence>
<keyword evidence="1" id="KW-0732">Signal</keyword>
<name>G8LMA8_9ENTR</name>